<protein>
    <submittedName>
        <fullName evidence="1">HYDROLASE domain protein</fullName>
    </submittedName>
</protein>
<proteinExistence type="predicted"/>
<reference evidence="1 2" key="1">
    <citation type="submission" date="2014-01" db="EMBL/GenBank/DDBJ databases">
        <authorList>
            <person name="Dobos K."/>
            <person name="Lenaerts A."/>
            <person name="Ordway D."/>
            <person name="DeGroote M.A."/>
            <person name="Parker T."/>
            <person name="Sizemore C."/>
            <person name="Tallon L.J."/>
            <person name="Sadzewicz L.K."/>
            <person name="Sengamalay N."/>
            <person name="Fraser C.M."/>
            <person name="Hine E."/>
            <person name="Shefchek K.A."/>
            <person name="Das S.P."/>
            <person name="Tettelin H."/>
        </authorList>
    </citation>
    <scope>NUCLEOTIDE SEQUENCE [LARGE SCALE GENOMIC DNA]</scope>
    <source>
        <strain evidence="1 2">Harvey</strain>
    </source>
</reference>
<sequence length="43" mass="4953">MLVASFINPHDVVLFPAWVRFGPLKPSHLDPHMCRHHPPPTRT</sequence>
<dbReference type="Proteomes" id="UP000020681">
    <property type="component" value="Unassembled WGS sequence"/>
</dbReference>
<keyword evidence="2" id="KW-1185">Reference proteome</keyword>
<name>A0ABN0QT73_MYCUL</name>
<dbReference type="EMBL" id="JAOL01000151">
    <property type="protein sequence ID" value="EUA87973.1"/>
    <property type="molecule type" value="Genomic_DNA"/>
</dbReference>
<gene>
    <name evidence="1" type="ORF">I551_5550</name>
</gene>
<comment type="caution">
    <text evidence="1">The sequence shown here is derived from an EMBL/GenBank/DDBJ whole genome shotgun (WGS) entry which is preliminary data.</text>
</comment>
<dbReference type="GO" id="GO:0016787">
    <property type="term" value="F:hydrolase activity"/>
    <property type="evidence" value="ECO:0007669"/>
    <property type="project" value="UniProtKB-KW"/>
</dbReference>
<organism evidence="1 2">
    <name type="scientific">Mycobacterium ulcerans str. Harvey</name>
    <dbReference type="NCBI Taxonomy" id="1299332"/>
    <lineage>
        <taxon>Bacteria</taxon>
        <taxon>Bacillati</taxon>
        <taxon>Actinomycetota</taxon>
        <taxon>Actinomycetes</taxon>
        <taxon>Mycobacteriales</taxon>
        <taxon>Mycobacteriaceae</taxon>
        <taxon>Mycobacterium</taxon>
        <taxon>Mycobacterium ulcerans group</taxon>
    </lineage>
</organism>
<evidence type="ECO:0000313" key="2">
    <source>
        <dbReference type="Proteomes" id="UP000020681"/>
    </source>
</evidence>
<accession>A0ABN0QT73</accession>
<evidence type="ECO:0000313" key="1">
    <source>
        <dbReference type="EMBL" id="EUA87973.1"/>
    </source>
</evidence>
<keyword evidence="1" id="KW-0378">Hydrolase</keyword>